<reference evidence="1" key="1">
    <citation type="submission" date="2020-03" db="EMBL/GenBank/DDBJ databases">
        <title>The deep terrestrial virosphere.</title>
        <authorList>
            <person name="Holmfeldt K."/>
            <person name="Nilsson E."/>
            <person name="Simone D."/>
            <person name="Lopez-Fernandez M."/>
            <person name="Wu X."/>
            <person name="de Brujin I."/>
            <person name="Lundin D."/>
            <person name="Andersson A."/>
            <person name="Bertilsson S."/>
            <person name="Dopson M."/>
        </authorList>
    </citation>
    <scope>NUCLEOTIDE SEQUENCE</scope>
    <source>
        <strain evidence="1">TM448B03676</strain>
    </source>
</reference>
<gene>
    <name evidence="1" type="ORF">TM448B03676_0006</name>
</gene>
<dbReference type="AlphaFoldDB" id="A0A6M3Y194"/>
<dbReference type="EMBL" id="MT145032">
    <property type="protein sequence ID" value="QJI02804.1"/>
    <property type="molecule type" value="Genomic_DNA"/>
</dbReference>
<protein>
    <submittedName>
        <fullName evidence="1">Uncharacterized protein</fullName>
    </submittedName>
</protein>
<accession>A0A6M3Y194</accession>
<evidence type="ECO:0000313" key="1">
    <source>
        <dbReference type="EMBL" id="QJI02804.1"/>
    </source>
</evidence>
<name>A0A6M3Y194_9ZZZZ</name>
<proteinExistence type="predicted"/>
<organism evidence="1">
    <name type="scientific">viral metagenome</name>
    <dbReference type="NCBI Taxonomy" id="1070528"/>
    <lineage>
        <taxon>unclassified sequences</taxon>
        <taxon>metagenomes</taxon>
        <taxon>organismal metagenomes</taxon>
    </lineage>
</organism>
<sequence length="178" mass="20794">MIEMAYFKQKLSDEQIELIKSMAKEGKLKGTEIYRKLKEENKIPQDITYQTIMHHARKVWKPKIKRRAVAEVEWIESVTDLCKSMTVWALKLSKEYDEAPEFQDVGASWQGKPIIITPKKDLRPEINRAYKNFVELLKTPTFKGTQVNILQQRLESSLTEILNERPDPGITVPHKREA</sequence>